<organism evidence="2 3">
    <name type="scientific">Dreissena polymorpha</name>
    <name type="common">Zebra mussel</name>
    <name type="synonym">Mytilus polymorpha</name>
    <dbReference type="NCBI Taxonomy" id="45954"/>
    <lineage>
        <taxon>Eukaryota</taxon>
        <taxon>Metazoa</taxon>
        <taxon>Spiralia</taxon>
        <taxon>Lophotrochozoa</taxon>
        <taxon>Mollusca</taxon>
        <taxon>Bivalvia</taxon>
        <taxon>Autobranchia</taxon>
        <taxon>Heteroconchia</taxon>
        <taxon>Euheterodonta</taxon>
        <taxon>Imparidentia</taxon>
        <taxon>Neoheterodontei</taxon>
        <taxon>Myida</taxon>
        <taxon>Dreissenoidea</taxon>
        <taxon>Dreissenidae</taxon>
        <taxon>Dreissena</taxon>
    </lineage>
</organism>
<reference evidence="2" key="1">
    <citation type="journal article" date="2019" name="bioRxiv">
        <title>The Genome of the Zebra Mussel, Dreissena polymorpha: A Resource for Invasive Species Research.</title>
        <authorList>
            <person name="McCartney M.A."/>
            <person name="Auch B."/>
            <person name="Kono T."/>
            <person name="Mallez S."/>
            <person name="Zhang Y."/>
            <person name="Obille A."/>
            <person name="Becker A."/>
            <person name="Abrahante J.E."/>
            <person name="Garbe J."/>
            <person name="Badalamenti J.P."/>
            <person name="Herman A."/>
            <person name="Mangelson H."/>
            <person name="Liachko I."/>
            <person name="Sullivan S."/>
            <person name="Sone E.D."/>
            <person name="Koren S."/>
            <person name="Silverstein K.A.T."/>
            <person name="Beckman K.B."/>
            <person name="Gohl D.M."/>
        </authorList>
    </citation>
    <scope>NUCLEOTIDE SEQUENCE</scope>
    <source>
        <strain evidence="2">Duluth1</strain>
        <tissue evidence="2">Whole animal</tissue>
    </source>
</reference>
<feature type="transmembrane region" description="Helical" evidence="1">
    <location>
        <begin position="37"/>
        <end position="58"/>
    </location>
</feature>
<proteinExistence type="predicted"/>
<comment type="caution">
    <text evidence="2">The sequence shown here is derived from an EMBL/GenBank/DDBJ whole genome shotgun (WGS) entry which is preliminary data.</text>
</comment>
<dbReference type="Proteomes" id="UP000828390">
    <property type="component" value="Unassembled WGS sequence"/>
</dbReference>
<keyword evidence="1" id="KW-0812">Transmembrane</keyword>
<accession>A0A9D4KU11</accession>
<evidence type="ECO:0000256" key="1">
    <source>
        <dbReference type="SAM" id="Phobius"/>
    </source>
</evidence>
<name>A0A9D4KU11_DREPO</name>
<keyword evidence="3" id="KW-1185">Reference proteome</keyword>
<evidence type="ECO:0000313" key="3">
    <source>
        <dbReference type="Proteomes" id="UP000828390"/>
    </source>
</evidence>
<keyword evidence="1" id="KW-0472">Membrane</keyword>
<dbReference type="EMBL" id="JAIWYP010000003">
    <property type="protein sequence ID" value="KAH3845614.1"/>
    <property type="molecule type" value="Genomic_DNA"/>
</dbReference>
<keyword evidence="1" id="KW-1133">Transmembrane helix</keyword>
<dbReference type="AlphaFoldDB" id="A0A9D4KU11"/>
<protein>
    <submittedName>
        <fullName evidence="2">Uncharacterized protein</fullName>
    </submittedName>
</protein>
<reference evidence="2" key="2">
    <citation type="submission" date="2020-11" db="EMBL/GenBank/DDBJ databases">
        <authorList>
            <person name="McCartney M.A."/>
            <person name="Auch B."/>
            <person name="Kono T."/>
            <person name="Mallez S."/>
            <person name="Becker A."/>
            <person name="Gohl D.M."/>
            <person name="Silverstein K.A.T."/>
            <person name="Koren S."/>
            <person name="Bechman K.B."/>
            <person name="Herman A."/>
            <person name="Abrahante J.E."/>
            <person name="Garbe J."/>
        </authorList>
    </citation>
    <scope>NUCLEOTIDE SEQUENCE</scope>
    <source>
        <strain evidence="2">Duluth1</strain>
        <tissue evidence="2">Whole animal</tissue>
    </source>
</reference>
<gene>
    <name evidence="2" type="ORF">DPMN_087896</name>
</gene>
<evidence type="ECO:0000313" key="2">
    <source>
        <dbReference type="EMBL" id="KAH3845614.1"/>
    </source>
</evidence>
<sequence>MMKKKKSLLSEEDEVDFISCCDPDTVKFIIPPKKYKVNILVHALLAGPMCGLGLLYLLPSTMDSLYGNTGMIRLFTVALFLEN</sequence>